<reference evidence="10 11" key="1">
    <citation type="submission" date="2019-08" db="EMBL/GenBank/DDBJ databases">
        <authorList>
            <person name="Alioto T."/>
            <person name="Alioto T."/>
            <person name="Gomez Garrido J."/>
        </authorList>
    </citation>
    <scope>NUCLEOTIDE SEQUENCE [LARGE SCALE GENOMIC DNA]</scope>
</reference>
<evidence type="ECO:0000256" key="4">
    <source>
        <dbReference type="ARBA" id="ARBA00022664"/>
    </source>
</evidence>
<evidence type="ECO:0000259" key="9">
    <source>
        <dbReference type="PROSITE" id="PS50102"/>
    </source>
</evidence>
<dbReference type="EMBL" id="CABPRJ010001925">
    <property type="protein sequence ID" value="VVC41751.1"/>
    <property type="molecule type" value="Genomic_DNA"/>
</dbReference>
<feature type="region of interest" description="Disordered" evidence="8">
    <location>
        <begin position="58"/>
        <end position="92"/>
    </location>
</feature>
<feature type="compositionally biased region" description="Basic and acidic residues" evidence="8">
    <location>
        <begin position="532"/>
        <end position="586"/>
    </location>
</feature>
<name>A0A5E4NAD1_9HEMI</name>
<keyword evidence="4" id="KW-0507">mRNA processing</keyword>
<evidence type="ECO:0000256" key="8">
    <source>
        <dbReference type="SAM" id="MobiDB-lite"/>
    </source>
</evidence>
<feature type="compositionally biased region" description="Polar residues" evidence="8">
    <location>
        <begin position="58"/>
        <end position="72"/>
    </location>
</feature>
<evidence type="ECO:0000256" key="7">
    <source>
        <dbReference type="PROSITE-ProRule" id="PRU00176"/>
    </source>
</evidence>
<dbReference type="InterPro" id="IPR035979">
    <property type="entry name" value="RBD_domain_sf"/>
</dbReference>
<evidence type="ECO:0000313" key="11">
    <source>
        <dbReference type="Proteomes" id="UP000325440"/>
    </source>
</evidence>
<evidence type="ECO:0000256" key="3">
    <source>
        <dbReference type="ARBA" id="ARBA00016259"/>
    </source>
</evidence>
<feature type="region of interest" description="Disordered" evidence="8">
    <location>
        <begin position="260"/>
        <end position="427"/>
    </location>
</feature>
<dbReference type="AlphaFoldDB" id="A0A5E4NAD1"/>
<feature type="compositionally biased region" description="Low complexity" evidence="8">
    <location>
        <begin position="73"/>
        <end position="92"/>
    </location>
</feature>
<evidence type="ECO:0000256" key="5">
    <source>
        <dbReference type="ARBA" id="ARBA00022884"/>
    </source>
</evidence>
<gene>
    <name evidence="10" type="ORF">CINCED_3A010956</name>
</gene>
<dbReference type="GO" id="GO:0003723">
    <property type="term" value="F:RNA binding"/>
    <property type="evidence" value="ECO:0007669"/>
    <property type="project" value="UniProtKB-UniRule"/>
</dbReference>
<dbReference type="OrthoDB" id="10065185at2759"/>
<dbReference type="Proteomes" id="UP000325440">
    <property type="component" value="Unassembled WGS sequence"/>
</dbReference>
<dbReference type="InterPro" id="IPR034769">
    <property type="entry name" value="CPSF6_RRM"/>
</dbReference>
<dbReference type="GO" id="GO:0005634">
    <property type="term" value="C:nucleus"/>
    <property type="evidence" value="ECO:0007669"/>
    <property type="project" value="UniProtKB-SubCell"/>
</dbReference>
<feature type="compositionally biased region" description="Polar residues" evidence="8">
    <location>
        <begin position="397"/>
        <end position="425"/>
    </location>
</feature>
<feature type="region of interest" description="Disordered" evidence="8">
    <location>
        <begin position="504"/>
        <end position="668"/>
    </location>
</feature>
<comment type="similarity">
    <text evidence="2">Belongs to the RRM CPSF6/7 family.</text>
</comment>
<comment type="subcellular location">
    <subcellularLocation>
        <location evidence="1">Nucleus</location>
    </subcellularLocation>
</comment>
<proteinExistence type="inferred from homology"/>
<dbReference type="SMART" id="SM00360">
    <property type="entry name" value="RRM"/>
    <property type="match status" value="1"/>
</dbReference>
<dbReference type="Pfam" id="PF00076">
    <property type="entry name" value="RRM_1"/>
    <property type="match status" value="1"/>
</dbReference>
<feature type="compositionally biased region" description="Basic residues" evidence="8">
    <location>
        <begin position="521"/>
        <end position="531"/>
    </location>
</feature>
<dbReference type="PROSITE" id="PS50102">
    <property type="entry name" value="RRM"/>
    <property type="match status" value="1"/>
</dbReference>
<keyword evidence="11" id="KW-1185">Reference proteome</keyword>
<feature type="compositionally biased region" description="Basic and acidic residues" evidence="8">
    <location>
        <begin position="612"/>
        <end position="660"/>
    </location>
</feature>
<evidence type="ECO:0000256" key="6">
    <source>
        <dbReference type="ARBA" id="ARBA00023242"/>
    </source>
</evidence>
<feature type="compositionally biased region" description="Polar residues" evidence="8">
    <location>
        <begin position="278"/>
        <end position="289"/>
    </location>
</feature>
<evidence type="ECO:0000256" key="2">
    <source>
        <dbReference type="ARBA" id="ARBA00006265"/>
    </source>
</evidence>
<dbReference type="Pfam" id="PF25524">
    <property type="entry name" value="RSLD_CPSF6"/>
    <property type="match status" value="1"/>
</dbReference>
<sequence length="668" mass="74854">MYRRVSTTSRLNNMTQMAGGVAIDLYADDLEQDFAQEDFAENDNVDLYDDDMSGISIQTRQPVDRSPNMNTKNSSSLVTNGSSSSTTSNNSTSGRRYQLYIGNLTWWTTDQDITDSIMSIGVTDFIEVKFFENRGNGQSKGFCVVTLGSERSLRLVMDRLPKKELHGQSPVVTYPTKQALLQFESQSKTRPLYPTHIQNMPIMGGMVRPLGGQVMQQPMRGGPMMPQSQGMRNRIQGMQQSPQGMQPPMGMTNGHRIPLQPGGHMNIHQSGPPGPPGYQNQWNGSNQQMGPLRSGMQPQGPVGQPRGPPPGMFLPGQGPPRIGPHQGPQGSPGPGGPRGDWNRPPGMPTHHMAPPGTGFSSHQQGPMQGPPGQGPVQMMQGGPGLVPAPAPHVNPAFFTTPSGASQGPPSHHSYGSPNLLSSRPYMSNEMGMPEQELEEIMNRNRTVSSSAIARAVADAAAGEFSNAIETLVTAISLIKQSKVASDERCKILVSSLQDTLHGIESKSYSSRRERSRSPRDRAHRRSRRERTRSRERDYRDRSRDHEREKDRDKYVDRYYTSDRDGDRDRERERDREYREKSHEDSSAKASSRSRKVTPPDVTESVTVSSKSRYYEDRYRERDRERDRERERERERESTSSRRPVDSDRDIDRDRREDRAGSSHRSSRH</sequence>
<dbReference type="GO" id="GO:0006397">
    <property type="term" value="P:mRNA processing"/>
    <property type="evidence" value="ECO:0007669"/>
    <property type="project" value="UniProtKB-KW"/>
</dbReference>
<keyword evidence="5 7" id="KW-0694">RNA-binding</keyword>
<dbReference type="InterPro" id="IPR034772">
    <property type="entry name" value="CPSF6/7"/>
</dbReference>
<organism evidence="10 11">
    <name type="scientific">Cinara cedri</name>
    <dbReference type="NCBI Taxonomy" id="506608"/>
    <lineage>
        <taxon>Eukaryota</taxon>
        <taxon>Metazoa</taxon>
        <taxon>Ecdysozoa</taxon>
        <taxon>Arthropoda</taxon>
        <taxon>Hexapoda</taxon>
        <taxon>Insecta</taxon>
        <taxon>Pterygota</taxon>
        <taxon>Neoptera</taxon>
        <taxon>Paraneoptera</taxon>
        <taxon>Hemiptera</taxon>
        <taxon>Sternorrhyncha</taxon>
        <taxon>Aphidomorpha</taxon>
        <taxon>Aphidoidea</taxon>
        <taxon>Aphididae</taxon>
        <taxon>Lachninae</taxon>
        <taxon>Cinara</taxon>
    </lineage>
</organism>
<dbReference type="CDD" id="cd12643">
    <property type="entry name" value="RRM_CFIm68"/>
    <property type="match status" value="1"/>
</dbReference>
<dbReference type="SUPFAM" id="SSF54928">
    <property type="entry name" value="RNA-binding domain, RBD"/>
    <property type="match status" value="1"/>
</dbReference>
<dbReference type="InterPro" id="IPR057951">
    <property type="entry name" value="CPSF6/7_RSLD_N"/>
</dbReference>
<evidence type="ECO:0000313" key="10">
    <source>
        <dbReference type="EMBL" id="VVC41751.1"/>
    </source>
</evidence>
<feature type="compositionally biased region" description="Low complexity" evidence="8">
    <location>
        <begin position="295"/>
        <end position="305"/>
    </location>
</feature>
<dbReference type="PANTHER" id="PTHR23204">
    <property type="entry name" value="CLEAVAGE AND POLYADENYLATION SPECIFIC FACTOR"/>
    <property type="match status" value="1"/>
</dbReference>
<feature type="compositionally biased region" description="Pro residues" evidence="8">
    <location>
        <begin position="306"/>
        <end position="322"/>
    </location>
</feature>
<accession>A0A5E4NAD1</accession>
<dbReference type="Gene3D" id="3.30.70.330">
    <property type="match status" value="1"/>
</dbReference>
<dbReference type="InterPro" id="IPR012677">
    <property type="entry name" value="Nucleotide-bd_a/b_plait_sf"/>
</dbReference>
<evidence type="ECO:0000256" key="1">
    <source>
        <dbReference type="ARBA" id="ARBA00004123"/>
    </source>
</evidence>
<dbReference type="InterPro" id="IPR000504">
    <property type="entry name" value="RRM_dom"/>
</dbReference>
<feature type="compositionally biased region" description="Basic and acidic residues" evidence="8">
    <location>
        <begin position="510"/>
        <end position="520"/>
    </location>
</feature>
<keyword evidence="6" id="KW-0539">Nucleus</keyword>
<feature type="domain" description="RRM" evidence="9">
    <location>
        <begin position="97"/>
        <end position="177"/>
    </location>
</feature>
<protein>
    <recommendedName>
        <fullName evidence="3">Cleavage and polyadenylation specificity factor subunit 6</fullName>
    </recommendedName>
</protein>